<organism evidence="7 8">
    <name type="scientific">Tepiditoga spiralis</name>
    <dbReference type="NCBI Taxonomy" id="2108365"/>
    <lineage>
        <taxon>Bacteria</taxon>
        <taxon>Thermotogati</taxon>
        <taxon>Thermotogota</taxon>
        <taxon>Thermotogae</taxon>
        <taxon>Petrotogales</taxon>
        <taxon>Petrotogaceae</taxon>
        <taxon>Tepiditoga</taxon>
    </lineage>
</organism>
<keyword evidence="8" id="KW-1185">Reference proteome</keyword>
<keyword evidence="7" id="KW-0969">Cilium</keyword>
<proteinExistence type="inferred from homology"/>
<evidence type="ECO:0000256" key="6">
    <source>
        <dbReference type="SAM" id="Coils"/>
    </source>
</evidence>
<evidence type="ECO:0000256" key="5">
    <source>
        <dbReference type="NCBIfam" id="TIGR00205"/>
    </source>
</evidence>
<keyword evidence="7" id="KW-0282">Flagellum</keyword>
<dbReference type="InParanoid" id="A0A7G1GA51"/>
<dbReference type="PRINTS" id="PR01006">
    <property type="entry name" value="FLGHOOKFLIE"/>
</dbReference>
<evidence type="ECO:0000256" key="3">
    <source>
        <dbReference type="ARBA" id="ARBA00023143"/>
    </source>
</evidence>
<dbReference type="Proteomes" id="UP000516361">
    <property type="component" value="Chromosome"/>
</dbReference>
<dbReference type="HAMAP" id="MF_00724">
    <property type="entry name" value="FliE"/>
    <property type="match status" value="1"/>
</dbReference>
<dbReference type="EMBL" id="AP018712">
    <property type="protein sequence ID" value="BBE30992.1"/>
    <property type="molecule type" value="Genomic_DNA"/>
</dbReference>
<dbReference type="FunCoup" id="A0A7G1GA51">
    <property type="interactions" value="59"/>
</dbReference>
<sequence>MIEKINPISLQHPSLINKNPVQSSNNNDFSKMLKDAIDEVNSLQKNADTKAADYASGKITDVHQVIIAAEKASLSLKLTSEVTNKIVEAYKEITRMQL</sequence>
<keyword evidence="7" id="KW-0966">Cell projection</keyword>
<dbReference type="GO" id="GO:0009425">
    <property type="term" value="C:bacterial-type flagellum basal body"/>
    <property type="evidence" value="ECO:0007669"/>
    <property type="project" value="UniProtKB-SubCell"/>
</dbReference>
<keyword evidence="6" id="KW-0175">Coiled coil</keyword>
<dbReference type="NCBIfam" id="TIGR00205">
    <property type="entry name" value="fliE"/>
    <property type="match status" value="1"/>
</dbReference>
<keyword evidence="3 4" id="KW-0975">Bacterial flagellum</keyword>
<dbReference type="PANTHER" id="PTHR34653:SF1">
    <property type="entry name" value="FLAGELLAR HOOK-BASAL BODY COMPLEX PROTEIN FLIE"/>
    <property type="match status" value="1"/>
</dbReference>
<evidence type="ECO:0000256" key="2">
    <source>
        <dbReference type="ARBA" id="ARBA00009272"/>
    </source>
</evidence>
<dbReference type="Pfam" id="PF02049">
    <property type="entry name" value="FliE"/>
    <property type="match status" value="1"/>
</dbReference>
<protein>
    <recommendedName>
        <fullName evidence="4 5">Flagellar hook-basal body complex protein FliE</fullName>
    </recommendedName>
</protein>
<evidence type="ECO:0000313" key="7">
    <source>
        <dbReference type="EMBL" id="BBE30992.1"/>
    </source>
</evidence>
<feature type="coiled-coil region" evidence="6">
    <location>
        <begin position="26"/>
        <end position="53"/>
    </location>
</feature>
<name>A0A7G1GA51_9BACT</name>
<dbReference type="AlphaFoldDB" id="A0A7G1GA51"/>
<evidence type="ECO:0000313" key="8">
    <source>
        <dbReference type="Proteomes" id="UP000516361"/>
    </source>
</evidence>
<dbReference type="GO" id="GO:0003774">
    <property type="term" value="F:cytoskeletal motor activity"/>
    <property type="evidence" value="ECO:0007669"/>
    <property type="project" value="InterPro"/>
</dbReference>
<evidence type="ECO:0000256" key="4">
    <source>
        <dbReference type="HAMAP-Rule" id="MF_00724"/>
    </source>
</evidence>
<dbReference type="PANTHER" id="PTHR34653">
    <property type="match status" value="1"/>
</dbReference>
<comment type="subcellular location">
    <subcellularLocation>
        <location evidence="1 4">Bacterial flagellum basal body</location>
    </subcellularLocation>
</comment>
<gene>
    <name evidence="4 7" type="primary">fliE</name>
    <name evidence="7" type="ORF">OSSY52_11330</name>
</gene>
<dbReference type="RefSeq" id="WP_190616045.1">
    <property type="nucleotide sequence ID" value="NZ_AP018712.1"/>
</dbReference>
<dbReference type="InterPro" id="IPR001624">
    <property type="entry name" value="FliE"/>
</dbReference>
<dbReference type="KEGG" id="ocy:OSSY52_11330"/>
<accession>A0A7G1GA51</accession>
<dbReference type="GO" id="GO:0005198">
    <property type="term" value="F:structural molecule activity"/>
    <property type="evidence" value="ECO:0007669"/>
    <property type="project" value="UniProtKB-UniRule"/>
</dbReference>
<dbReference type="GO" id="GO:0071973">
    <property type="term" value="P:bacterial-type flagellum-dependent cell motility"/>
    <property type="evidence" value="ECO:0007669"/>
    <property type="project" value="InterPro"/>
</dbReference>
<comment type="similarity">
    <text evidence="2 4">Belongs to the FliE family.</text>
</comment>
<evidence type="ECO:0000256" key="1">
    <source>
        <dbReference type="ARBA" id="ARBA00004117"/>
    </source>
</evidence>
<reference evidence="7 8" key="1">
    <citation type="submission" date="2018-06" db="EMBL/GenBank/DDBJ databases">
        <title>Genome sequencing of Oceanotoga sp. sy52.</title>
        <authorList>
            <person name="Mori K."/>
        </authorList>
    </citation>
    <scope>NUCLEOTIDE SEQUENCE [LARGE SCALE GENOMIC DNA]</scope>
    <source>
        <strain evidence="8">sy52</strain>
    </source>
</reference>